<dbReference type="SUPFAM" id="SSF58100">
    <property type="entry name" value="Bacterial hemolysins"/>
    <property type="match status" value="1"/>
</dbReference>
<comment type="caution">
    <text evidence="2">The sequence shown here is derived from an EMBL/GenBank/DDBJ whole genome shotgun (WGS) entry which is preliminary data.</text>
</comment>
<feature type="region of interest" description="Disordered" evidence="1">
    <location>
        <begin position="207"/>
        <end position="231"/>
    </location>
</feature>
<reference evidence="2 3" key="1">
    <citation type="submission" date="2019-06" db="EMBL/GenBank/DDBJ databases">
        <title>Sequencing the genomes of 1000 actinobacteria strains.</title>
        <authorList>
            <person name="Klenk H.-P."/>
        </authorList>
    </citation>
    <scope>NUCLEOTIDE SEQUENCE [LARGE SCALE GENOMIC DNA]</scope>
    <source>
        <strain evidence="2 3">DSM 45015</strain>
    </source>
</reference>
<evidence type="ECO:0000313" key="2">
    <source>
        <dbReference type="EMBL" id="TQN33324.1"/>
    </source>
</evidence>
<keyword evidence="3" id="KW-1185">Reference proteome</keyword>
<evidence type="ECO:0000256" key="1">
    <source>
        <dbReference type="SAM" id="MobiDB-lite"/>
    </source>
</evidence>
<organism evidence="2 3">
    <name type="scientific">Haloactinospora alba</name>
    <dbReference type="NCBI Taxonomy" id="405555"/>
    <lineage>
        <taxon>Bacteria</taxon>
        <taxon>Bacillati</taxon>
        <taxon>Actinomycetota</taxon>
        <taxon>Actinomycetes</taxon>
        <taxon>Streptosporangiales</taxon>
        <taxon>Nocardiopsidaceae</taxon>
        <taxon>Haloactinospora</taxon>
    </lineage>
</organism>
<dbReference type="RefSeq" id="WP_141924701.1">
    <property type="nucleotide sequence ID" value="NZ_VFQC01000001.1"/>
</dbReference>
<dbReference type="EMBL" id="VFQC01000001">
    <property type="protein sequence ID" value="TQN33324.1"/>
    <property type="molecule type" value="Genomic_DNA"/>
</dbReference>
<sequence>MSETTTTVPDLGPGRISDDIDSLMGNMLTARARALVVQRQPDVTLALGEADEKQSLVDCQGHVEEHAKDYLEKKIPEAINILEGVKLIVDQLPSPGESTNKFLARMDLTKRKLEDNKSFSRGFFNGLVSFQERAKYDVDFLEKHLDGRINRLSGNDGEINNKRERIKKINKDIEDDLEEFSRCTKNIGKDAGKIINSIAGSIEKARAKKEGEASGDSDDISDSVIDIPESSKKSKKAMSDFKDHIKELQSAHTDLAKSDMSLAVSVEISDEVLVYFRSLHRVMESAGSLTATWDRVSHNFSSLEHEKNVSPESLVSAWPSFREKWSSLASEIKHLEEQIT</sequence>
<proteinExistence type="predicted"/>
<dbReference type="AlphaFoldDB" id="A0A543NNB6"/>
<evidence type="ECO:0000313" key="3">
    <source>
        <dbReference type="Proteomes" id="UP000317422"/>
    </source>
</evidence>
<protein>
    <submittedName>
        <fullName evidence="2">Uncharacterized protein</fullName>
    </submittedName>
</protein>
<name>A0A543NNB6_9ACTN</name>
<dbReference type="Proteomes" id="UP000317422">
    <property type="component" value="Unassembled WGS sequence"/>
</dbReference>
<accession>A0A543NNB6</accession>
<gene>
    <name evidence="2" type="ORF">FHX37_3338</name>
</gene>
<dbReference type="Gene3D" id="1.20.1170.10">
    <property type="match status" value="1"/>
</dbReference>